<comment type="caution">
    <text evidence="2">The sequence shown here is derived from an EMBL/GenBank/DDBJ whole genome shotgun (WGS) entry which is preliminary data.</text>
</comment>
<dbReference type="AlphaFoldDB" id="A0A1C3E8Q5"/>
<proteinExistence type="predicted"/>
<reference evidence="2 3" key="1">
    <citation type="submission" date="2016-05" db="EMBL/GenBank/DDBJ databases">
        <title>Genomic and physiological characterization of Planctopirus sp. isolated from fresh water lake.</title>
        <authorList>
            <person name="Subhash Y."/>
            <person name="Ramana C."/>
        </authorList>
    </citation>
    <scope>NUCLEOTIDE SEQUENCE [LARGE SCALE GENOMIC DNA]</scope>
    <source>
        <strain evidence="2 3">JC280</strain>
    </source>
</reference>
<name>A0A1C3E8Q5_9PLAN</name>
<gene>
    <name evidence="2" type="ORF">A6X21_08165</name>
</gene>
<evidence type="ECO:0000313" key="3">
    <source>
        <dbReference type="Proteomes" id="UP000094828"/>
    </source>
</evidence>
<keyword evidence="1" id="KW-1133">Transmembrane helix</keyword>
<evidence type="ECO:0000256" key="1">
    <source>
        <dbReference type="SAM" id="Phobius"/>
    </source>
</evidence>
<dbReference type="Proteomes" id="UP000094828">
    <property type="component" value="Unassembled WGS sequence"/>
</dbReference>
<evidence type="ECO:0000313" key="2">
    <source>
        <dbReference type="EMBL" id="ODA29635.1"/>
    </source>
</evidence>
<organism evidence="2 3">
    <name type="scientific">Planctopirus hydrillae</name>
    <dbReference type="NCBI Taxonomy" id="1841610"/>
    <lineage>
        <taxon>Bacteria</taxon>
        <taxon>Pseudomonadati</taxon>
        <taxon>Planctomycetota</taxon>
        <taxon>Planctomycetia</taxon>
        <taxon>Planctomycetales</taxon>
        <taxon>Planctomycetaceae</taxon>
        <taxon>Planctopirus</taxon>
    </lineage>
</organism>
<feature type="transmembrane region" description="Helical" evidence="1">
    <location>
        <begin position="62"/>
        <end position="81"/>
    </location>
</feature>
<keyword evidence="3" id="KW-1185">Reference proteome</keyword>
<accession>A0A1C3E8Q5</accession>
<dbReference type="EMBL" id="LYDR01000127">
    <property type="protein sequence ID" value="ODA29635.1"/>
    <property type="molecule type" value="Genomic_DNA"/>
</dbReference>
<keyword evidence="1" id="KW-0472">Membrane</keyword>
<sequence length="87" mass="9644">MVIGAAESRKGDRVISQELAMGLALIGMSLFFLQRAVWIVAETRKGQWLKSRLGEDRAVMTVRLIAMSFALIGGLLAAGVIEPWRWE</sequence>
<feature type="transmembrane region" description="Helical" evidence="1">
    <location>
        <begin position="20"/>
        <end position="41"/>
    </location>
</feature>
<protein>
    <submittedName>
        <fullName evidence="2">Uncharacterized protein</fullName>
    </submittedName>
</protein>
<keyword evidence="1" id="KW-0812">Transmembrane</keyword>